<dbReference type="PANTHER" id="PTHR15382">
    <property type="entry name" value="CTG4A-RELATED"/>
    <property type="match status" value="1"/>
</dbReference>
<feature type="domain" description="DUF3456" evidence="5">
    <location>
        <begin position="28"/>
        <end position="174"/>
    </location>
</feature>
<feature type="chain" id="PRO_5037134582" evidence="4">
    <location>
        <begin position="18"/>
        <end position="260"/>
    </location>
</feature>
<accession>A0A915EXC0</accession>
<protein>
    <submittedName>
        <fullName evidence="7">DUF3456 domain-containing protein</fullName>
    </submittedName>
</protein>
<evidence type="ECO:0000313" key="6">
    <source>
        <dbReference type="Proteomes" id="UP000887562"/>
    </source>
</evidence>
<dbReference type="InterPro" id="IPR021852">
    <property type="entry name" value="DUF3456"/>
</dbReference>
<dbReference type="Pfam" id="PF11938">
    <property type="entry name" value="DUF3456"/>
    <property type="match status" value="1"/>
</dbReference>
<dbReference type="WBParaSite" id="maker-E.canG7_contigs_6807-snap-gene-0.14-mRNA-1">
    <property type="protein sequence ID" value="maker-E.canG7_contigs_6807-snap-gene-0.14-mRNA-1"/>
    <property type="gene ID" value="EcG7_06266"/>
</dbReference>
<reference evidence="7" key="1">
    <citation type="submission" date="2022-11" db="UniProtKB">
        <authorList>
            <consortium name="WormBaseParasite"/>
        </authorList>
    </citation>
    <scope>IDENTIFICATION</scope>
</reference>
<dbReference type="PANTHER" id="PTHR15382:SF8">
    <property type="entry name" value="CANOPY B"/>
    <property type="match status" value="1"/>
</dbReference>
<proteinExistence type="inferred from homology"/>
<dbReference type="Proteomes" id="UP000887562">
    <property type="component" value="Unplaced"/>
</dbReference>
<feature type="region of interest" description="Disordered" evidence="3">
    <location>
        <begin position="194"/>
        <end position="214"/>
    </location>
</feature>
<dbReference type="AlphaFoldDB" id="A0A915EXC0"/>
<feature type="signal peptide" evidence="4">
    <location>
        <begin position="1"/>
        <end position="17"/>
    </location>
</feature>
<keyword evidence="2 4" id="KW-0732">Signal</keyword>
<evidence type="ECO:0000259" key="5">
    <source>
        <dbReference type="Pfam" id="PF11938"/>
    </source>
</evidence>
<evidence type="ECO:0000256" key="1">
    <source>
        <dbReference type="ARBA" id="ARBA00007285"/>
    </source>
</evidence>
<feature type="region of interest" description="Disordered" evidence="3">
    <location>
        <begin position="232"/>
        <end position="260"/>
    </location>
</feature>
<evidence type="ECO:0000256" key="3">
    <source>
        <dbReference type="SAM" id="MobiDB-lite"/>
    </source>
</evidence>
<name>A0A915EXC0_9CEST</name>
<evidence type="ECO:0000256" key="4">
    <source>
        <dbReference type="SAM" id="SignalP"/>
    </source>
</evidence>
<evidence type="ECO:0000313" key="7">
    <source>
        <dbReference type="WBParaSite" id="maker-E.canG7_contigs_6807-snap-gene-0.14-mRNA-1"/>
    </source>
</evidence>
<sequence>MLLILLSFLFLSNNSFADLLGVEAPTACEVCKLFCHEFMLRYNATDSSAMLDFHGASNKKVPYSTSELRLTEIMQDPDLCTSMLQYRLHNERKDSTRFQKSRPQTFETLRQLVDRGVDVKLDIPLSLWDSPSVEISMLKEKCEQLVVEYEGLIEEWFFDHHDETSIVDYLCRQRLLKNMPLACLDEPMLVGSSQEGSGGVSSVPSHEPSSEDGCALRSDSVAFSKAPLEPEKWGNATFRTPCAGSEEQAEYSNARPLTEL</sequence>
<evidence type="ECO:0000256" key="2">
    <source>
        <dbReference type="ARBA" id="ARBA00022729"/>
    </source>
</evidence>
<keyword evidence="6" id="KW-1185">Reference proteome</keyword>
<feature type="compositionally biased region" description="Low complexity" evidence="3">
    <location>
        <begin position="194"/>
        <end position="207"/>
    </location>
</feature>
<organism evidence="6 7">
    <name type="scientific">Echinococcus canadensis</name>
    <dbReference type="NCBI Taxonomy" id="519352"/>
    <lineage>
        <taxon>Eukaryota</taxon>
        <taxon>Metazoa</taxon>
        <taxon>Spiralia</taxon>
        <taxon>Lophotrochozoa</taxon>
        <taxon>Platyhelminthes</taxon>
        <taxon>Cestoda</taxon>
        <taxon>Eucestoda</taxon>
        <taxon>Cyclophyllidea</taxon>
        <taxon>Taeniidae</taxon>
        <taxon>Echinococcus</taxon>
        <taxon>Echinococcus canadensis group</taxon>
    </lineage>
</organism>
<comment type="similarity">
    <text evidence="1">Belongs to the canopy family.</text>
</comment>